<dbReference type="InterPro" id="IPR003593">
    <property type="entry name" value="AAA+_ATPase"/>
</dbReference>
<dbReference type="PROSITE" id="PS00211">
    <property type="entry name" value="ABC_TRANSPORTER_1"/>
    <property type="match status" value="1"/>
</dbReference>
<dbReference type="HOGENOM" id="CLU_000604_1_2_0"/>
<keyword evidence="5" id="KW-0029">Amino-acid transport</keyword>
<accession>F8E8Q8</accession>
<reference evidence="8" key="2">
    <citation type="submission" date="2011-06" db="EMBL/GenBank/DDBJ databases">
        <title>The complete genome of Flexistipes sinusarabici DSM 4947.</title>
        <authorList>
            <person name="Lucas S."/>
            <person name="Han J."/>
            <person name="Lapidus A."/>
            <person name="Bruce D."/>
            <person name="Goodwin L."/>
            <person name="Pitluck S."/>
            <person name="Peters L."/>
            <person name="Kyrpides N."/>
            <person name="Mavromatis K."/>
            <person name="Ivanova N."/>
            <person name="Mikhailova N."/>
            <person name="Chertkov O."/>
            <person name="Detter J.C."/>
            <person name="Tapia R."/>
            <person name="Han C."/>
            <person name="Land M."/>
            <person name="Hauser L."/>
            <person name="Markowitz V."/>
            <person name="Cheng J.-F."/>
            <person name="Hugenholtz P."/>
            <person name="Woyke T."/>
            <person name="Wu D."/>
            <person name="Spring S."/>
            <person name="Schroeder M."/>
            <person name="Brambilla E."/>
            <person name="Klenk H.-P."/>
            <person name="Eisen J.A."/>
        </authorList>
    </citation>
    <scope>NUCLEOTIDE SEQUENCE [LARGE SCALE GENOMIC DNA]</scope>
    <source>
        <strain evidence="8">DSM 4947 / MAS 10</strain>
    </source>
</reference>
<dbReference type="InterPro" id="IPR017871">
    <property type="entry name" value="ABC_transporter-like_CS"/>
</dbReference>
<dbReference type="InterPro" id="IPR052156">
    <property type="entry name" value="BCAA_Transport_ATP-bd_LivF"/>
</dbReference>
<comment type="similarity">
    <text evidence="1">Belongs to the ABC transporter superfamily.</text>
</comment>
<protein>
    <submittedName>
        <fullName evidence="7">Phosphonate-transporting ATPase</fullName>
        <ecNumber evidence="7">3.6.3.28</ecNumber>
    </submittedName>
</protein>
<evidence type="ECO:0000256" key="1">
    <source>
        <dbReference type="ARBA" id="ARBA00005417"/>
    </source>
</evidence>
<keyword evidence="4" id="KW-0067">ATP-binding</keyword>
<dbReference type="OrthoDB" id="9806149at2"/>
<dbReference type="EC" id="3.6.3.28" evidence="7"/>
<evidence type="ECO:0000259" key="6">
    <source>
        <dbReference type="PROSITE" id="PS50893"/>
    </source>
</evidence>
<dbReference type="Proteomes" id="UP000006621">
    <property type="component" value="Chromosome"/>
</dbReference>
<dbReference type="KEGG" id="fsi:Flexsi_1531"/>
<feature type="domain" description="ABC transporter" evidence="6">
    <location>
        <begin position="2"/>
        <end position="234"/>
    </location>
</feature>
<keyword evidence="3" id="KW-0547">Nucleotide-binding</keyword>
<dbReference type="STRING" id="717231.Flexsi_1531"/>
<evidence type="ECO:0000256" key="3">
    <source>
        <dbReference type="ARBA" id="ARBA00022741"/>
    </source>
</evidence>
<dbReference type="eggNOG" id="COG0410">
    <property type="taxonomic scope" value="Bacteria"/>
</dbReference>
<dbReference type="GO" id="GO:0016887">
    <property type="term" value="F:ATP hydrolysis activity"/>
    <property type="evidence" value="ECO:0007669"/>
    <property type="project" value="InterPro"/>
</dbReference>
<dbReference type="PROSITE" id="PS50893">
    <property type="entry name" value="ABC_TRANSPORTER_2"/>
    <property type="match status" value="1"/>
</dbReference>
<dbReference type="InterPro" id="IPR027417">
    <property type="entry name" value="P-loop_NTPase"/>
</dbReference>
<gene>
    <name evidence="7" type="ordered locus">Flexsi_1531</name>
</gene>
<reference evidence="7 8" key="1">
    <citation type="journal article" date="2011" name="Stand. Genomic Sci.">
        <title>Genome sequence of the moderately thermophilic halophile Flexistipes sinusarabici strain (MAS10).</title>
        <authorList>
            <person name="Lapidus A."/>
            <person name="Chertkov O."/>
            <person name="Nolan M."/>
            <person name="Lucas S."/>
            <person name="Hammon N."/>
            <person name="Deshpande S."/>
            <person name="Cheng J.F."/>
            <person name="Tapia R."/>
            <person name="Han C."/>
            <person name="Goodwin L."/>
            <person name="Pitluck S."/>
            <person name="Liolios K."/>
            <person name="Pagani I."/>
            <person name="Ivanova N."/>
            <person name="Huntemann M."/>
            <person name="Mavromatis K."/>
            <person name="Mikhailova N."/>
            <person name="Pati A."/>
            <person name="Chen A."/>
            <person name="Palaniappan K."/>
            <person name="Land M."/>
            <person name="Hauser L."/>
            <person name="Brambilla E.M."/>
            <person name="Rohde M."/>
            <person name="Abt B."/>
            <person name="Spring S."/>
            <person name="Goker M."/>
            <person name="Bristow J."/>
            <person name="Eisen J.A."/>
            <person name="Markowitz V."/>
            <person name="Hugenholtz P."/>
            <person name="Kyrpides N.C."/>
            <person name="Klenk H.P."/>
            <person name="Woyke T."/>
        </authorList>
    </citation>
    <scope>NUCLEOTIDE SEQUENCE [LARGE SCALE GENOMIC DNA]</scope>
    <source>
        <strain evidence="8">DSM 4947 / MAS 10</strain>
    </source>
</reference>
<dbReference type="PANTHER" id="PTHR43820">
    <property type="entry name" value="HIGH-AFFINITY BRANCHED-CHAIN AMINO ACID TRANSPORT ATP-BINDING PROTEIN LIVF"/>
    <property type="match status" value="1"/>
</dbReference>
<evidence type="ECO:0000256" key="5">
    <source>
        <dbReference type="ARBA" id="ARBA00022970"/>
    </source>
</evidence>
<dbReference type="GO" id="GO:0015807">
    <property type="term" value="P:L-amino acid transport"/>
    <property type="evidence" value="ECO:0007669"/>
    <property type="project" value="TreeGrafter"/>
</dbReference>
<proteinExistence type="inferred from homology"/>
<name>F8E8Q8_FLESM</name>
<keyword evidence="8" id="KW-1185">Reference proteome</keyword>
<dbReference type="GO" id="GO:0005524">
    <property type="term" value="F:ATP binding"/>
    <property type="evidence" value="ECO:0007669"/>
    <property type="project" value="UniProtKB-KW"/>
</dbReference>
<dbReference type="InterPro" id="IPR003439">
    <property type="entry name" value="ABC_transporter-like_ATP-bd"/>
</dbReference>
<sequence length="235" mass="25906">MLSVKNLNAGYGDVQVLWDLSFSIDEPKILAIVGSNGAGKTTLLRTISGVIKPKSGEIQFKGERIDGCSSHHIVQKGIIHVPEGRRLFPELTVDENLLMGAYARRKGKNLQKSLDEIYELFPRLAERKKQKAGSLSGGEQQMAAIARGLMGDPEILLIDEMSLGLAPLIVDNLVDVVSMIYERGATVMLIEQDVQLALENSHYAYIMDTGRIVKEGESKELLDDPEIKDIYLGVQ</sequence>
<dbReference type="SMART" id="SM00382">
    <property type="entry name" value="AAA"/>
    <property type="match status" value="1"/>
</dbReference>
<dbReference type="EMBL" id="CP002858">
    <property type="protein sequence ID" value="AEI15181.1"/>
    <property type="molecule type" value="Genomic_DNA"/>
</dbReference>
<dbReference type="Gene3D" id="3.40.50.300">
    <property type="entry name" value="P-loop containing nucleotide triphosphate hydrolases"/>
    <property type="match status" value="1"/>
</dbReference>
<evidence type="ECO:0000256" key="4">
    <source>
        <dbReference type="ARBA" id="ARBA00022840"/>
    </source>
</evidence>
<dbReference type="GO" id="GO:0015658">
    <property type="term" value="F:branched-chain amino acid transmembrane transporter activity"/>
    <property type="evidence" value="ECO:0007669"/>
    <property type="project" value="TreeGrafter"/>
</dbReference>
<keyword evidence="2" id="KW-0813">Transport</keyword>
<organism evidence="7 8">
    <name type="scientific">Flexistipes sinusarabici (strain ATCC 49648 / DSM 4947 / MAS 10)</name>
    <dbReference type="NCBI Taxonomy" id="717231"/>
    <lineage>
        <taxon>Bacteria</taxon>
        <taxon>Pseudomonadati</taxon>
        <taxon>Deferribacterota</taxon>
        <taxon>Deferribacteres</taxon>
        <taxon>Deferribacterales</taxon>
        <taxon>Flexistipitaceae</taxon>
        <taxon>Flexistipes</taxon>
    </lineage>
</organism>
<dbReference type="Pfam" id="PF00005">
    <property type="entry name" value="ABC_tran"/>
    <property type="match status" value="1"/>
</dbReference>
<evidence type="ECO:0000313" key="7">
    <source>
        <dbReference type="EMBL" id="AEI15181.1"/>
    </source>
</evidence>
<dbReference type="CDD" id="cd03224">
    <property type="entry name" value="ABC_TM1139_LivF_branched"/>
    <property type="match status" value="1"/>
</dbReference>
<dbReference type="AlphaFoldDB" id="F8E8Q8"/>
<dbReference type="SUPFAM" id="SSF52540">
    <property type="entry name" value="P-loop containing nucleoside triphosphate hydrolases"/>
    <property type="match status" value="1"/>
</dbReference>
<dbReference type="RefSeq" id="WP_013886661.1">
    <property type="nucleotide sequence ID" value="NC_015672.1"/>
</dbReference>
<dbReference type="PANTHER" id="PTHR43820:SF4">
    <property type="entry name" value="HIGH-AFFINITY BRANCHED-CHAIN AMINO ACID TRANSPORT ATP-BINDING PROTEIN LIVF"/>
    <property type="match status" value="1"/>
</dbReference>
<keyword evidence="7" id="KW-0378">Hydrolase</keyword>
<evidence type="ECO:0000256" key="2">
    <source>
        <dbReference type="ARBA" id="ARBA00022448"/>
    </source>
</evidence>
<evidence type="ECO:0000313" key="8">
    <source>
        <dbReference type="Proteomes" id="UP000006621"/>
    </source>
</evidence>